<proteinExistence type="predicted"/>
<keyword evidence="6" id="KW-0539">Nucleus</keyword>
<dbReference type="GO" id="GO:0046872">
    <property type="term" value="F:metal ion binding"/>
    <property type="evidence" value="ECO:0007669"/>
    <property type="project" value="UniProtKB-KW"/>
</dbReference>
<dbReference type="PANTHER" id="PTHR36206:SF4">
    <property type="entry name" value="HYPOTHETICAL CONSERVED PROTEIN (EUROFUNG)-RELATED"/>
    <property type="match status" value="1"/>
</dbReference>
<evidence type="ECO:0000256" key="2">
    <source>
        <dbReference type="ARBA" id="ARBA00022833"/>
    </source>
</evidence>
<evidence type="ECO:0000256" key="4">
    <source>
        <dbReference type="ARBA" id="ARBA00023125"/>
    </source>
</evidence>
<evidence type="ECO:0000256" key="1">
    <source>
        <dbReference type="ARBA" id="ARBA00022723"/>
    </source>
</evidence>
<organism evidence="8 9">
    <name type="scientific">Hyaloscypha bicolor E</name>
    <dbReference type="NCBI Taxonomy" id="1095630"/>
    <lineage>
        <taxon>Eukaryota</taxon>
        <taxon>Fungi</taxon>
        <taxon>Dikarya</taxon>
        <taxon>Ascomycota</taxon>
        <taxon>Pezizomycotina</taxon>
        <taxon>Leotiomycetes</taxon>
        <taxon>Helotiales</taxon>
        <taxon>Hyaloscyphaceae</taxon>
        <taxon>Hyaloscypha</taxon>
        <taxon>Hyaloscypha bicolor</taxon>
    </lineage>
</organism>
<keyword evidence="4" id="KW-0238">DNA-binding</keyword>
<dbReference type="InParanoid" id="A0A2J6SGX6"/>
<evidence type="ECO:0000256" key="3">
    <source>
        <dbReference type="ARBA" id="ARBA00023015"/>
    </source>
</evidence>
<dbReference type="RefSeq" id="XP_024726922.1">
    <property type="nucleotide sequence ID" value="XM_024884226.1"/>
</dbReference>
<feature type="region of interest" description="Disordered" evidence="7">
    <location>
        <begin position="105"/>
        <end position="139"/>
    </location>
</feature>
<keyword evidence="1" id="KW-0479">Metal-binding</keyword>
<sequence>MPLVQTFRSRPGTNEFLGASVLKIQFLPIRLLKATFVFDSSMAVSLSLVATKCRDHVVRRRAINLLLAHPRREGFWDITGRASVATCLMKKEEEGPGHLLKVDQSIRERGSAENGGACSKSSTKGTKEREELPEMTISW</sequence>
<evidence type="ECO:0000313" key="8">
    <source>
        <dbReference type="EMBL" id="PMD50018.1"/>
    </source>
</evidence>
<evidence type="ECO:0000256" key="6">
    <source>
        <dbReference type="ARBA" id="ARBA00023242"/>
    </source>
</evidence>
<dbReference type="STRING" id="1095630.A0A2J6SGX6"/>
<keyword evidence="2" id="KW-0862">Zinc</keyword>
<keyword evidence="3" id="KW-0805">Transcription regulation</keyword>
<dbReference type="AlphaFoldDB" id="A0A2J6SGX6"/>
<dbReference type="EMBL" id="KZ613914">
    <property type="protein sequence ID" value="PMD50018.1"/>
    <property type="molecule type" value="Genomic_DNA"/>
</dbReference>
<name>A0A2J6SGX6_9HELO</name>
<reference evidence="8 9" key="1">
    <citation type="submission" date="2016-04" db="EMBL/GenBank/DDBJ databases">
        <title>A degradative enzymes factory behind the ericoid mycorrhizal symbiosis.</title>
        <authorList>
            <consortium name="DOE Joint Genome Institute"/>
            <person name="Martino E."/>
            <person name="Morin E."/>
            <person name="Grelet G."/>
            <person name="Kuo A."/>
            <person name="Kohler A."/>
            <person name="Daghino S."/>
            <person name="Barry K."/>
            <person name="Choi C."/>
            <person name="Cichocki N."/>
            <person name="Clum A."/>
            <person name="Copeland A."/>
            <person name="Hainaut M."/>
            <person name="Haridas S."/>
            <person name="Labutti K."/>
            <person name="Lindquist E."/>
            <person name="Lipzen A."/>
            <person name="Khouja H.-R."/>
            <person name="Murat C."/>
            <person name="Ohm R."/>
            <person name="Olson A."/>
            <person name="Spatafora J."/>
            <person name="Veneault-Fourrey C."/>
            <person name="Henrissat B."/>
            <person name="Grigoriev I."/>
            <person name="Martin F."/>
            <person name="Perotto S."/>
        </authorList>
    </citation>
    <scope>NUCLEOTIDE SEQUENCE [LARGE SCALE GENOMIC DNA]</scope>
    <source>
        <strain evidence="8 9">E</strain>
    </source>
</reference>
<accession>A0A2J6SGX6</accession>
<dbReference type="Proteomes" id="UP000235371">
    <property type="component" value="Unassembled WGS sequence"/>
</dbReference>
<dbReference type="PANTHER" id="PTHR36206">
    <property type="entry name" value="ASPERCRYPTIN BIOSYNTHESIS CLUSTER-SPECIFIC TRANSCRIPTION REGULATOR ATNN-RELATED"/>
    <property type="match status" value="1"/>
</dbReference>
<evidence type="ECO:0000256" key="7">
    <source>
        <dbReference type="SAM" id="MobiDB-lite"/>
    </source>
</evidence>
<dbReference type="InterPro" id="IPR052360">
    <property type="entry name" value="Transcr_Regulatory_Proteins"/>
</dbReference>
<dbReference type="GO" id="GO:0003677">
    <property type="term" value="F:DNA binding"/>
    <property type="evidence" value="ECO:0007669"/>
    <property type="project" value="UniProtKB-KW"/>
</dbReference>
<dbReference type="GeneID" id="36592303"/>
<evidence type="ECO:0000256" key="5">
    <source>
        <dbReference type="ARBA" id="ARBA00023163"/>
    </source>
</evidence>
<keyword evidence="9" id="KW-1185">Reference proteome</keyword>
<protein>
    <submittedName>
        <fullName evidence="8">Uncharacterized protein</fullName>
    </submittedName>
</protein>
<keyword evidence="5" id="KW-0804">Transcription</keyword>
<gene>
    <name evidence="8" type="ORF">K444DRAFT_638237</name>
</gene>
<dbReference type="OrthoDB" id="3821786at2759"/>
<evidence type="ECO:0000313" key="9">
    <source>
        <dbReference type="Proteomes" id="UP000235371"/>
    </source>
</evidence>